<gene>
    <name evidence="3" type="ORF">HKK74_12295</name>
</gene>
<feature type="domain" description="Cyclic nucleotide-binding" evidence="2">
    <location>
        <begin position="221"/>
        <end position="289"/>
    </location>
</feature>
<feature type="transmembrane region" description="Helical" evidence="1">
    <location>
        <begin position="328"/>
        <end position="352"/>
    </location>
</feature>
<dbReference type="Proteomes" id="UP000805614">
    <property type="component" value="Unassembled WGS sequence"/>
</dbReference>
<dbReference type="EMBL" id="JABVEC010000007">
    <property type="protein sequence ID" value="MBC6466276.1"/>
    <property type="molecule type" value="Genomic_DNA"/>
</dbReference>
<proteinExistence type="predicted"/>
<feature type="transmembrane region" description="Helical" evidence="1">
    <location>
        <begin position="410"/>
        <end position="434"/>
    </location>
</feature>
<sequence length="448" mass="45208">MSAGGISGPSSSRTRLAAGLAVLALGVAMAAAPWAFSGDGATGLSGLSSLVIALSIGPLSPWVVRSAARIVQGPATRGATQYLALSNVRLRAARVGGVLAPAVLGVTLSCTQLFANASAGAVASDQVDAGRRAGLVVTAGPSGIDRSTAEKVAETPGIRSVDQVAAGTVVVRGPADDSAWQVLPVLGADGDGLARYADLDPRGGGPLVLAPDEIALGVQGADMLYAEIGDQVTVVLGDGRTIDRRVATIYRRGLGFGEVVLPLADVRSATASGQATALVVTLSRDTTEQQGASRVAERLRDHPGVEVVRSPVVSDPEASVGDPASFQVVLLVILWGYIAIAVVSSLVVGNLARRAELTLLHAVGATPAQRQRVGRWEAAFVAVTACVVGMVAAVPGASGLVYALSNGDRAIPAIALGGLLLVVVLTSALVLGAGELSARSFRTRSPRP</sequence>
<dbReference type="PANTHER" id="PTHR30489">
    <property type="entry name" value="LIPOPROTEIN-RELEASING SYSTEM TRANSMEMBRANE PROTEIN LOLE"/>
    <property type="match status" value="1"/>
</dbReference>
<dbReference type="PANTHER" id="PTHR30489:SF0">
    <property type="entry name" value="LIPOPROTEIN-RELEASING SYSTEM TRANSMEMBRANE PROTEIN LOLE"/>
    <property type="match status" value="1"/>
</dbReference>
<evidence type="ECO:0000313" key="4">
    <source>
        <dbReference type="Proteomes" id="UP000805614"/>
    </source>
</evidence>
<protein>
    <recommendedName>
        <fullName evidence="2">Cyclic nucleotide-binding domain-containing protein</fullName>
    </recommendedName>
</protein>
<evidence type="ECO:0000259" key="2">
    <source>
        <dbReference type="PROSITE" id="PS50042"/>
    </source>
</evidence>
<accession>A0ABR7LN47</accession>
<name>A0ABR7LN47_9ACTN</name>
<organism evidence="3 4">
    <name type="scientific">Actinomadura alba</name>
    <dbReference type="NCBI Taxonomy" id="406431"/>
    <lineage>
        <taxon>Bacteria</taxon>
        <taxon>Bacillati</taxon>
        <taxon>Actinomycetota</taxon>
        <taxon>Actinomycetes</taxon>
        <taxon>Streptosporangiales</taxon>
        <taxon>Thermomonosporaceae</taxon>
        <taxon>Actinomadura</taxon>
    </lineage>
</organism>
<keyword evidence="1" id="KW-1133">Transmembrane helix</keyword>
<evidence type="ECO:0000313" key="3">
    <source>
        <dbReference type="EMBL" id="MBC6466276.1"/>
    </source>
</evidence>
<comment type="caution">
    <text evidence="3">The sequence shown here is derived from an EMBL/GenBank/DDBJ whole genome shotgun (WGS) entry which is preliminary data.</text>
</comment>
<feature type="transmembrane region" description="Helical" evidence="1">
    <location>
        <begin position="379"/>
        <end position="404"/>
    </location>
</feature>
<keyword evidence="1" id="KW-0812">Transmembrane</keyword>
<dbReference type="InterPro" id="IPR051447">
    <property type="entry name" value="Lipoprotein-release_system"/>
</dbReference>
<keyword evidence="4" id="KW-1185">Reference proteome</keyword>
<evidence type="ECO:0000256" key="1">
    <source>
        <dbReference type="SAM" id="Phobius"/>
    </source>
</evidence>
<dbReference type="InterPro" id="IPR000595">
    <property type="entry name" value="cNMP-bd_dom"/>
</dbReference>
<reference evidence="3 4" key="1">
    <citation type="submission" date="2020-06" db="EMBL/GenBank/DDBJ databases">
        <title>Actinomadura xiongansis sp. nov., isolated from soil of Baiyangdian.</title>
        <authorList>
            <person name="Zhang X."/>
        </authorList>
    </citation>
    <scope>NUCLEOTIDE SEQUENCE [LARGE SCALE GENOMIC DNA]</scope>
    <source>
        <strain evidence="3 4">HBUM206468</strain>
    </source>
</reference>
<dbReference type="PROSITE" id="PS50042">
    <property type="entry name" value="CNMP_BINDING_3"/>
    <property type="match status" value="1"/>
</dbReference>
<keyword evidence="1" id="KW-0472">Membrane</keyword>
<dbReference type="RefSeq" id="WP_187243278.1">
    <property type="nucleotide sequence ID" value="NZ_BAAAOK010000071.1"/>
</dbReference>